<gene>
    <name evidence="1" type="ORF">OFLC_LOCUS8443</name>
</gene>
<name>A0A183HLT3_9BILA</name>
<accession>A0A183HLT3</accession>
<proteinExistence type="predicted"/>
<reference evidence="3" key="1">
    <citation type="submission" date="2016-06" db="UniProtKB">
        <authorList>
            <consortium name="WormBaseParasite"/>
        </authorList>
    </citation>
    <scope>IDENTIFICATION</scope>
</reference>
<evidence type="ECO:0000313" key="1">
    <source>
        <dbReference type="EMBL" id="VDO55675.1"/>
    </source>
</evidence>
<evidence type="ECO:0000313" key="2">
    <source>
        <dbReference type="Proteomes" id="UP000267606"/>
    </source>
</evidence>
<dbReference type="AlphaFoldDB" id="A0A183HLT3"/>
<sequence>MKESHEKEIELINEQEIIRGVWKTAKIKEVIKERDGEARSA</sequence>
<protein>
    <submittedName>
        <fullName evidence="3">Transposase</fullName>
    </submittedName>
</protein>
<dbReference type="EMBL" id="UZAJ01009554">
    <property type="protein sequence ID" value="VDO55675.1"/>
    <property type="molecule type" value="Genomic_DNA"/>
</dbReference>
<dbReference type="Proteomes" id="UP000267606">
    <property type="component" value="Unassembled WGS sequence"/>
</dbReference>
<evidence type="ECO:0000313" key="3">
    <source>
        <dbReference type="WBParaSite" id="OFLC_0000844401-mRNA-1"/>
    </source>
</evidence>
<keyword evidence="2" id="KW-1185">Reference proteome</keyword>
<reference evidence="1 2" key="2">
    <citation type="submission" date="2018-11" db="EMBL/GenBank/DDBJ databases">
        <authorList>
            <consortium name="Pathogen Informatics"/>
        </authorList>
    </citation>
    <scope>NUCLEOTIDE SEQUENCE [LARGE SCALE GENOMIC DNA]</scope>
</reference>
<organism evidence="3">
    <name type="scientific">Onchocerca flexuosa</name>
    <dbReference type="NCBI Taxonomy" id="387005"/>
    <lineage>
        <taxon>Eukaryota</taxon>
        <taxon>Metazoa</taxon>
        <taxon>Ecdysozoa</taxon>
        <taxon>Nematoda</taxon>
        <taxon>Chromadorea</taxon>
        <taxon>Rhabditida</taxon>
        <taxon>Spirurina</taxon>
        <taxon>Spiruromorpha</taxon>
        <taxon>Filarioidea</taxon>
        <taxon>Onchocercidae</taxon>
        <taxon>Onchocerca</taxon>
    </lineage>
</organism>
<dbReference type="WBParaSite" id="OFLC_0000844401-mRNA-1">
    <property type="protein sequence ID" value="OFLC_0000844401-mRNA-1"/>
    <property type="gene ID" value="OFLC_0000844401"/>
</dbReference>